<dbReference type="Proteomes" id="UP000460718">
    <property type="component" value="Unassembled WGS sequence"/>
</dbReference>
<feature type="compositionally biased region" description="Polar residues" evidence="1">
    <location>
        <begin position="108"/>
        <end position="128"/>
    </location>
</feature>
<dbReference type="Proteomes" id="UP000486351">
    <property type="component" value="Unassembled WGS sequence"/>
</dbReference>
<feature type="signal peptide" evidence="2">
    <location>
        <begin position="1"/>
        <end position="22"/>
    </location>
</feature>
<organism evidence="3 13">
    <name type="scientific">Phytophthora fragariae</name>
    <dbReference type="NCBI Taxonomy" id="53985"/>
    <lineage>
        <taxon>Eukaryota</taxon>
        <taxon>Sar</taxon>
        <taxon>Stramenopiles</taxon>
        <taxon>Oomycota</taxon>
        <taxon>Peronosporomycetes</taxon>
        <taxon>Peronosporales</taxon>
        <taxon>Peronosporaceae</taxon>
        <taxon>Phytophthora</taxon>
    </lineage>
</organism>
<evidence type="ECO:0000313" key="11">
    <source>
        <dbReference type="EMBL" id="KAE9300035.1"/>
    </source>
</evidence>
<dbReference type="Proteomes" id="UP000488956">
    <property type="component" value="Unassembled WGS sequence"/>
</dbReference>
<evidence type="ECO:0000313" key="18">
    <source>
        <dbReference type="Proteomes" id="UP000441208"/>
    </source>
</evidence>
<evidence type="ECO:0000313" key="16">
    <source>
        <dbReference type="Proteomes" id="UP000440367"/>
    </source>
</evidence>
<evidence type="ECO:0000256" key="1">
    <source>
        <dbReference type="SAM" id="MobiDB-lite"/>
    </source>
</evidence>
<comment type="caution">
    <text evidence="3">The sequence shown here is derived from an EMBL/GenBank/DDBJ whole genome shotgun (WGS) entry which is preliminary data.</text>
</comment>
<accession>A0A6A3ES86</accession>
<evidence type="ECO:0000313" key="4">
    <source>
        <dbReference type="EMBL" id="KAE9009333.1"/>
    </source>
</evidence>
<evidence type="ECO:0000313" key="12">
    <source>
        <dbReference type="EMBL" id="KAE9332581.1"/>
    </source>
</evidence>
<dbReference type="Proteomes" id="UP000440732">
    <property type="component" value="Unassembled WGS sequence"/>
</dbReference>
<dbReference type="Proteomes" id="UP000429523">
    <property type="component" value="Unassembled WGS sequence"/>
</dbReference>
<feature type="chain" id="PRO_5036379399" description="Elicitin-like protein" evidence="2">
    <location>
        <begin position="23"/>
        <end position="189"/>
    </location>
</feature>
<dbReference type="Proteomes" id="UP000440367">
    <property type="component" value="Unassembled WGS sequence"/>
</dbReference>
<feature type="region of interest" description="Disordered" evidence="1">
    <location>
        <begin position="105"/>
        <end position="167"/>
    </location>
</feature>
<proteinExistence type="predicted"/>
<reference evidence="13 14" key="1">
    <citation type="submission" date="2018-08" db="EMBL/GenBank/DDBJ databases">
        <title>Genomic investigation of the strawberry pathogen Phytophthora fragariae indicates pathogenicity is determined by transcriptional variation in three key races.</title>
        <authorList>
            <person name="Adams T.M."/>
            <person name="Armitage A.D."/>
            <person name="Sobczyk M.K."/>
            <person name="Bates H.J."/>
            <person name="Dunwell J.M."/>
            <person name="Nellist C.F."/>
            <person name="Harrison R.J."/>
        </authorList>
    </citation>
    <scope>NUCLEOTIDE SEQUENCE [LARGE SCALE GENOMIC DNA]</scope>
    <source>
        <strain evidence="11 15">A4</strain>
        <strain evidence="10 16">BC-1</strain>
        <strain evidence="9 20">BC-23</strain>
        <strain evidence="8 14">NOV-27</strain>
        <strain evidence="6 17">NOV-5</strain>
        <strain evidence="7 18">NOV-71</strain>
        <strain evidence="12 21">NOV-77</strain>
        <strain evidence="3 13">NOV-9</strain>
        <strain evidence="5 22">ONT-3</strain>
        <strain evidence="4 19">SCRP245</strain>
    </source>
</reference>
<dbReference type="Proteomes" id="UP000433483">
    <property type="component" value="Unassembled WGS sequence"/>
</dbReference>
<keyword evidence="2" id="KW-0732">Signal</keyword>
<evidence type="ECO:0000313" key="15">
    <source>
        <dbReference type="Proteomes" id="UP000437068"/>
    </source>
</evidence>
<evidence type="ECO:0000313" key="21">
    <source>
        <dbReference type="Proteomes" id="UP000486351"/>
    </source>
</evidence>
<evidence type="ECO:0000313" key="3">
    <source>
        <dbReference type="EMBL" id="KAE8936245.1"/>
    </source>
</evidence>
<dbReference type="EMBL" id="QXFZ01000020">
    <property type="protein sequence ID" value="KAE9139717.1"/>
    <property type="molecule type" value="Genomic_DNA"/>
</dbReference>
<dbReference type="SMART" id="SM01187">
    <property type="entry name" value="Elicitin"/>
    <property type="match status" value="1"/>
</dbReference>
<dbReference type="EMBL" id="QXFX01000633">
    <property type="protein sequence ID" value="KAE9108910.1"/>
    <property type="molecule type" value="Genomic_DNA"/>
</dbReference>
<gene>
    <name evidence="11" type="ORF">PF001_g15152</name>
    <name evidence="10" type="ORF">PF002_g13246</name>
    <name evidence="9" type="ORF">PF004_g14834</name>
    <name evidence="8" type="ORF">PF005_g16235</name>
    <name evidence="6" type="ORF">PF006_g14287</name>
    <name evidence="7" type="ORF">PF007_g927</name>
    <name evidence="12" type="ORF">PF008_g14876</name>
    <name evidence="3" type="ORF">PF009_g13817</name>
    <name evidence="5" type="ORF">PF010_g11728</name>
    <name evidence="4" type="ORF">PF011_g10308</name>
</gene>
<dbReference type="EMBL" id="QXGC01000964">
    <property type="protein sequence ID" value="KAE9215175.1"/>
    <property type="molecule type" value="Genomic_DNA"/>
</dbReference>
<evidence type="ECO:0000313" key="7">
    <source>
        <dbReference type="EMBL" id="KAE9139717.1"/>
    </source>
</evidence>
<evidence type="ECO:0000313" key="8">
    <source>
        <dbReference type="EMBL" id="KAE9198171.1"/>
    </source>
</evidence>
<dbReference type="EMBL" id="QXGA01000889">
    <property type="protein sequence ID" value="KAE9136903.1"/>
    <property type="molecule type" value="Genomic_DNA"/>
</dbReference>
<keyword evidence="14" id="KW-1185">Reference proteome</keyword>
<sequence length="189" mass="19241">MCSTFIFVIAAALLSAAAPVNAFATCSDVDNQDLIDLYSAAAETSACAPYSTFMPIGTAAIYWPCDATDCQEVMVQVASNMPDCWYMGNNQKETLQEAVDRCAGETPDWTTAGSGDSAATSGVSSSEGTEASSADDDAMTATPDSELESAGSTPAPTTAPIGDPTSTSAASTLVSAALWWGLIGVAAYA</sequence>
<evidence type="ECO:0000313" key="17">
    <source>
        <dbReference type="Proteomes" id="UP000440732"/>
    </source>
</evidence>
<dbReference type="EMBL" id="QXGD01000662">
    <property type="protein sequence ID" value="KAE9229649.1"/>
    <property type="molecule type" value="Genomic_DNA"/>
</dbReference>
<dbReference type="Proteomes" id="UP000437068">
    <property type="component" value="Unassembled WGS sequence"/>
</dbReference>
<dbReference type="EMBL" id="QXFW01000538">
    <property type="protein sequence ID" value="KAE9009333.1"/>
    <property type="molecule type" value="Genomic_DNA"/>
</dbReference>
<name>A0A6A3ES86_9STRA</name>
<evidence type="ECO:0000313" key="13">
    <source>
        <dbReference type="Proteomes" id="UP000429523"/>
    </source>
</evidence>
<dbReference type="AlphaFoldDB" id="A0A6A3ES86"/>
<evidence type="ECO:0000313" key="19">
    <source>
        <dbReference type="Proteomes" id="UP000460718"/>
    </source>
</evidence>
<evidence type="ECO:0000313" key="20">
    <source>
        <dbReference type="Proteomes" id="UP000476176"/>
    </source>
</evidence>
<dbReference type="EMBL" id="QXGF01000737">
    <property type="protein sequence ID" value="KAE8936245.1"/>
    <property type="molecule type" value="Genomic_DNA"/>
</dbReference>
<evidence type="ECO:0008006" key="23">
    <source>
        <dbReference type="Google" id="ProtNLM"/>
    </source>
</evidence>
<dbReference type="OrthoDB" id="10325744at2759"/>
<evidence type="ECO:0000313" key="22">
    <source>
        <dbReference type="Proteomes" id="UP000488956"/>
    </source>
</evidence>
<dbReference type="Proteomes" id="UP000441208">
    <property type="component" value="Unassembled WGS sequence"/>
</dbReference>
<dbReference type="GO" id="GO:0005576">
    <property type="term" value="C:extracellular region"/>
    <property type="evidence" value="ECO:0007669"/>
    <property type="project" value="InterPro"/>
</dbReference>
<evidence type="ECO:0000313" key="5">
    <source>
        <dbReference type="EMBL" id="KAE9108910.1"/>
    </source>
</evidence>
<evidence type="ECO:0000313" key="10">
    <source>
        <dbReference type="EMBL" id="KAE9229649.1"/>
    </source>
</evidence>
<evidence type="ECO:0000313" key="14">
    <source>
        <dbReference type="Proteomes" id="UP000433483"/>
    </source>
</evidence>
<dbReference type="InterPro" id="IPR002200">
    <property type="entry name" value="Elicitin"/>
</dbReference>
<evidence type="ECO:0000313" key="9">
    <source>
        <dbReference type="EMBL" id="KAE9215175.1"/>
    </source>
</evidence>
<dbReference type="EMBL" id="QXGB01001049">
    <property type="protein sequence ID" value="KAE9198171.1"/>
    <property type="molecule type" value="Genomic_DNA"/>
</dbReference>
<evidence type="ECO:0000256" key="2">
    <source>
        <dbReference type="SAM" id="SignalP"/>
    </source>
</evidence>
<dbReference type="EMBL" id="QXFY01000941">
    <property type="protein sequence ID" value="KAE9332581.1"/>
    <property type="molecule type" value="Genomic_DNA"/>
</dbReference>
<protein>
    <recommendedName>
        <fullName evidence="23">Elicitin-like protein</fullName>
    </recommendedName>
</protein>
<evidence type="ECO:0000313" key="6">
    <source>
        <dbReference type="EMBL" id="KAE9136903.1"/>
    </source>
</evidence>
<dbReference type="EMBL" id="QXGE01000971">
    <property type="protein sequence ID" value="KAE9300035.1"/>
    <property type="molecule type" value="Genomic_DNA"/>
</dbReference>
<dbReference type="Proteomes" id="UP000476176">
    <property type="component" value="Unassembled WGS sequence"/>
</dbReference>